<reference evidence="2" key="1">
    <citation type="submission" date="2019-02" db="EMBL/GenBank/DDBJ databases">
        <authorList>
            <person name="Li S.-H."/>
        </authorList>
    </citation>
    <scope>NUCLEOTIDE SEQUENCE</scope>
    <source>
        <strain evidence="2">IMCC14734</strain>
    </source>
</reference>
<dbReference type="EMBL" id="SHNN01000002">
    <property type="protein sequence ID" value="MCX2982032.1"/>
    <property type="molecule type" value="Genomic_DNA"/>
</dbReference>
<evidence type="ECO:0000313" key="3">
    <source>
        <dbReference type="Proteomes" id="UP001143362"/>
    </source>
</evidence>
<proteinExistence type="predicted"/>
<feature type="signal peptide" evidence="1">
    <location>
        <begin position="1"/>
        <end position="19"/>
    </location>
</feature>
<dbReference type="Gene3D" id="2.40.160.20">
    <property type="match status" value="1"/>
</dbReference>
<evidence type="ECO:0008006" key="4">
    <source>
        <dbReference type="Google" id="ProtNLM"/>
    </source>
</evidence>
<organism evidence="2 3">
    <name type="scientific">Candidatus Litorirhabdus singularis</name>
    <dbReference type="NCBI Taxonomy" id="2518993"/>
    <lineage>
        <taxon>Bacteria</taxon>
        <taxon>Pseudomonadati</taxon>
        <taxon>Pseudomonadota</taxon>
        <taxon>Gammaproteobacteria</taxon>
        <taxon>Cellvibrionales</taxon>
        <taxon>Halieaceae</taxon>
        <taxon>Candidatus Litorirhabdus</taxon>
    </lineage>
</organism>
<keyword evidence="3" id="KW-1185">Reference proteome</keyword>
<dbReference type="InterPro" id="IPR018550">
    <property type="entry name" value="Lipid-A_deacylase-rel"/>
</dbReference>
<name>A0ABT3TI74_9GAMM</name>
<keyword evidence="1" id="KW-0732">Signal</keyword>
<dbReference type="RefSeq" id="WP_279246026.1">
    <property type="nucleotide sequence ID" value="NZ_SHNN01000002.1"/>
</dbReference>
<sequence length="204" mass="22460">MKYIFPLLLFACVTPTAFAADLTILAGYQTNPDFKISAVGPAEDGDNFDDLALDDGPSLSIAWDFVFKRNPDQRIGFYLSHQQTDFDTADLGSDTGMKITHVHFTGTSYYPNGKMEPFVSAGVGVGIFAPEDSDLSSETKFSAQIAAGTNYKFTENLLLRFDIRWLPTFFNGSSAIFCNGGCVIRAESDTYSQIQANIGLMFRY</sequence>
<dbReference type="SUPFAM" id="SSF56925">
    <property type="entry name" value="OMPA-like"/>
    <property type="match status" value="1"/>
</dbReference>
<gene>
    <name evidence="2" type="ORF">EYC98_14305</name>
</gene>
<dbReference type="Pfam" id="PF09411">
    <property type="entry name" value="PagL"/>
    <property type="match status" value="1"/>
</dbReference>
<protein>
    <recommendedName>
        <fullName evidence="4">Outer membrane protein beta-barrel domain-containing protein</fullName>
    </recommendedName>
</protein>
<comment type="caution">
    <text evidence="2">The sequence shown here is derived from an EMBL/GenBank/DDBJ whole genome shotgun (WGS) entry which is preliminary data.</text>
</comment>
<accession>A0ABT3TI74</accession>
<dbReference type="InterPro" id="IPR011250">
    <property type="entry name" value="OMP/PagP_B-barrel"/>
</dbReference>
<evidence type="ECO:0000256" key="1">
    <source>
        <dbReference type="SAM" id="SignalP"/>
    </source>
</evidence>
<feature type="chain" id="PRO_5045996663" description="Outer membrane protein beta-barrel domain-containing protein" evidence="1">
    <location>
        <begin position="20"/>
        <end position="204"/>
    </location>
</feature>
<dbReference type="Proteomes" id="UP001143362">
    <property type="component" value="Unassembled WGS sequence"/>
</dbReference>
<evidence type="ECO:0000313" key="2">
    <source>
        <dbReference type="EMBL" id="MCX2982032.1"/>
    </source>
</evidence>